<dbReference type="PANTHER" id="PTHR34501">
    <property type="entry name" value="PROTEIN YDDL-RELATED"/>
    <property type="match status" value="1"/>
</dbReference>
<feature type="chain" id="PRO_5011401090" evidence="5">
    <location>
        <begin position="22"/>
        <end position="324"/>
    </location>
</feature>
<keyword evidence="3 5" id="KW-0732">Signal</keyword>
<evidence type="ECO:0000256" key="3">
    <source>
        <dbReference type="ARBA" id="ARBA00022729"/>
    </source>
</evidence>
<organism evidence="6">
    <name type="scientific">Vibrio alginolyticus</name>
    <dbReference type="NCBI Taxonomy" id="663"/>
    <lineage>
        <taxon>Bacteria</taxon>
        <taxon>Pseudomonadati</taxon>
        <taxon>Pseudomonadota</taxon>
        <taxon>Gammaproteobacteria</taxon>
        <taxon>Vibrionales</taxon>
        <taxon>Vibrionaceae</taxon>
        <taxon>Vibrio</taxon>
    </lineage>
</organism>
<evidence type="ECO:0000256" key="1">
    <source>
        <dbReference type="ARBA" id="ARBA00004571"/>
    </source>
</evidence>
<dbReference type="GO" id="GO:0015288">
    <property type="term" value="F:porin activity"/>
    <property type="evidence" value="ECO:0007669"/>
    <property type="project" value="InterPro"/>
</dbReference>
<gene>
    <name evidence="6" type="primary">ompD</name>
    <name evidence="6" type="ORF">K05K4_16910</name>
</gene>
<dbReference type="InterPro" id="IPR001897">
    <property type="entry name" value="Porin_gammaproteobac"/>
</dbReference>
<dbReference type="RefSeq" id="WP_054728518.1">
    <property type="nucleotide sequence ID" value="NZ_CP017889.1"/>
</dbReference>
<dbReference type="CDD" id="cd00342">
    <property type="entry name" value="gram_neg_porins"/>
    <property type="match status" value="1"/>
</dbReference>
<dbReference type="PRINTS" id="PR00183">
    <property type="entry name" value="ECOLIPORIN"/>
</dbReference>
<keyword evidence="4" id="KW-0472">Membrane</keyword>
<protein>
    <submittedName>
        <fullName evidence="6">Outer membrane porin protein OmpD</fullName>
    </submittedName>
</protein>
<dbReference type="Gene3D" id="2.40.160.10">
    <property type="entry name" value="Porin"/>
    <property type="match status" value="1"/>
</dbReference>
<evidence type="ECO:0000256" key="2">
    <source>
        <dbReference type="ARBA" id="ARBA00007539"/>
    </source>
</evidence>
<dbReference type="SUPFAM" id="SSF56935">
    <property type="entry name" value="Porins"/>
    <property type="match status" value="1"/>
</dbReference>
<comment type="subcellular location">
    <subcellularLocation>
        <location evidence="1">Cell outer membrane</location>
        <topology evidence="1">Multi-pass membrane protein</topology>
    </subcellularLocation>
</comment>
<dbReference type="GO" id="GO:0034220">
    <property type="term" value="P:monoatomic ion transmembrane transport"/>
    <property type="evidence" value="ECO:0007669"/>
    <property type="project" value="InterPro"/>
</dbReference>
<dbReference type="PANTHER" id="PTHR34501:SF2">
    <property type="entry name" value="OUTER MEMBRANE PORIN F-RELATED"/>
    <property type="match status" value="1"/>
</dbReference>
<dbReference type="AlphaFoldDB" id="A0A1W6UL04"/>
<comment type="similarity">
    <text evidence="2">Belongs to the Gram-negative porin family.</text>
</comment>
<dbReference type="InterPro" id="IPR023614">
    <property type="entry name" value="Porin_dom_sf"/>
</dbReference>
<dbReference type="InterPro" id="IPR050298">
    <property type="entry name" value="Gram-neg_bact_OMP"/>
</dbReference>
<reference evidence="6" key="1">
    <citation type="submission" date="2016-10" db="EMBL/GenBank/DDBJ databases">
        <title>The High Quality Genome of Vibrio alginolyticus K01M1.</title>
        <authorList>
            <person name="Wendling C."/>
            <person name="Chibani C.M."/>
            <person name="Hertel R."/>
            <person name="Sproer C."/>
            <person name="Bunk B."/>
            <person name="Overmann J."/>
            <person name="Roth O."/>
            <person name="Liesegang H."/>
        </authorList>
    </citation>
    <scope>NUCLEOTIDE SEQUENCE</scope>
    <source>
        <strain evidence="6">K05K4</strain>
    </source>
</reference>
<feature type="signal peptide" evidence="5">
    <location>
        <begin position="1"/>
        <end position="21"/>
    </location>
</feature>
<dbReference type="EMBL" id="CP017902">
    <property type="protein sequence ID" value="ARP18527.1"/>
    <property type="molecule type" value="Genomic_DNA"/>
</dbReference>
<name>A0A1W6UL04_VIBAL</name>
<evidence type="ECO:0000256" key="4">
    <source>
        <dbReference type="ARBA" id="ARBA00023136"/>
    </source>
</evidence>
<sequence length="324" mass="35581">MKMTRTSIAIAALFSASAANSAVVYEDQESVLNIHGRAQGMYYFSDDKNADGDNSYIRVGLAGESKINEDLYAFGLYELEFKSNRRDADGIEDDEFDIRKGYVGVGADYGTVSYGRQYGAVTLVSDYTDIFPEFGNEAAGVSADLYGTGRSDSVFKLTTSYEGLNIHVSYQAENDEVSTDAASYGAAADYKLPYGFKVALGYNEGEGQSGAEDAELLTGAIAFEYDKFYASVLYSDGENWAKDGSESNIDYTGIEAVATYEITDKLWALVGYNNLERDDEDIVDYYSLGAEYDLTSNFKALAEYRITDVDNEDDILAIAARYSF</sequence>
<dbReference type="Pfam" id="PF00267">
    <property type="entry name" value="Porin_1"/>
    <property type="match status" value="1"/>
</dbReference>
<proteinExistence type="inferred from homology"/>
<evidence type="ECO:0000313" key="6">
    <source>
        <dbReference type="EMBL" id="ARP18527.1"/>
    </source>
</evidence>
<accession>A0A1W6UL04</accession>
<dbReference type="InterPro" id="IPR001702">
    <property type="entry name" value="Porin_Gram-ve"/>
</dbReference>
<dbReference type="InterPro" id="IPR033900">
    <property type="entry name" value="Gram_neg_porin_domain"/>
</dbReference>
<evidence type="ECO:0000256" key="5">
    <source>
        <dbReference type="SAM" id="SignalP"/>
    </source>
</evidence>
<dbReference type="GO" id="GO:0009279">
    <property type="term" value="C:cell outer membrane"/>
    <property type="evidence" value="ECO:0007669"/>
    <property type="project" value="UniProtKB-SubCell"/>
</dbReference>